<feature type="binding site" evidence="5">
    <location>
        <position position="150"/>
    </location>
    <ligand>
        <name>FAD</name>
        <dbReference type="ChEBI" id="CHEBI:57692"/>
    </ligand>
</feature>
<dbReference type="InterPro" id="IPR008333">
    <property type="entry name" value="Cbr1-like_FAD-bd_dom"/>
</dbReference>
<dbReference type="GO" id="GO:0016491">
    <property type="term" value="F:oxidoreductase activity"/>
    <property type="evidence" value="ECO:0007669"/>
    <property type="project" value="UniProtKB-KW"/>
</dbReference>
<evidence type="ECO:0000259" key="7">
    <source>
        <dbReference type="PROSITE" id="PS51384"/>
    </source>
</evidence>
<keyword evidence="4" id="KW-0560">Oxidoreductase</keyword>
<dbReference type="SUPFAM" id="SSF63380">
    <property type="entry name" value="Riboflavin synthase domain-like"/>
    <property type="match status" value="1"/>
</dbReference>
<dbReference type="PANTHER" id="PTHR19370">
    <property type="entry name" value="NADH-CYTOCHROME B5 REDUCTASE"/>
    <property type="match status" value="1"/>
</dbReference>
<comment type="cofactor">
    <cofactor evidence="1 5">
        <name>FAD</name>
        <dbReference type="ChEBI" id="CHEBI:57692"/>
    </cofactor>
</comment>
<reference evidence="8" key="1">
    <citation type="submission" date="2020-07" db="EMBL/GenBank/DDBJ databases">
        <authorList>
            <person name="Nazaruddin N."/>
        </authorList>
    </citation>
    <scope>NUCLEOTIDE SEQUENCE</scope>
</reference>
<dbReference type="InterPro" id="IPR017927">
    <property type="entry name" value="FAD-bd_FR_type"/>
</dbReference>
<dbReference type="InterPro" id="IPR008978">
    <property type="entry name" value="HSP20-like_chaperone"/>
</dbReference>
<dbReference type="Gene3D" id="2.40.30.10">
    <property type="entry name" value="Translation factors"/>
    <property type="match status" value="1"/>
</dbReference>
<organism evidence="8 9">
    <name type="scientific">Heterotrigona itama</name>
    <dbReference type="NCBI Taxonomy" id="395501"/>
    <lineage>
        <taxon>Eukaryota</taxon>
        <taxon>Metazoa</taxon>
        <taxon>Ecdysozoa</taxon>
        <taxon>Arthropoda</taxon>
        <taxon>Hexapoda</taxon>
        <taxon>Insecta</taxon>
        <taxon>Pterygota</taxon>
        <taxon>Neoptera</taxon>
        <taxon>Endopterygota</taxon>
        <taxon>Hymenoptera</taxon>
        <taxon>Apocrita</taxon>
        <taxon>Aculeata</taxon>
        <taxon>Apoidea</taxon>
        <taxon>Anthophila</taxon>
        <taxon>Apidae</taxon>
        <taxon>Heterotrigona</taxon>
    </lineage>
</organism>
<evidence type="ECO:0000256" key="1">
    <source>
        <dbReference type="ARBA" id="ARBA00001974"/>
    </source>
</evidence>
<protein>
    <recommendedName>
        <fullName evidence="7">FAD-binding FR-type domain-containing protein</fullName>
    </recommendedName>
</protein>
<keyword evidence="6" id="KW-1133">Transmembrane helix</keyword>
<evidence type="ECO:0000256" key="6">
    <source>
        <dbReference type="SAM" id="Phobius"/>
    </source>
</evidence>
<dbReference type="PROSITE" id="PS51384">
    <property type="entry name" value="FAD_FR"/>
    <property type="match status" value="1"/>
</dbReference>
<name>A0A6V7HHU3_9HYME</name>
<sequence>MEWKQTVQTVTFYYNVKRDCRSLCYELHRLNNSRLNFKLIFENNTVTIELRLRADIKWPPTCTRNFETMQVEFMFTKQERMPWMHYGHQVVKRVGTSIIRAYEEYEIVANEPLSNLVHLLVVRARNFLQILPIGRHVTVQLTDTGTYKSRSYTPVPPCLHPDDMAPNYTTNCLCFMIKKYPNGAFSPVITGLQTGQSLLISNAQGSFIIEIFDRYPVIHMLAAGTGLTVMLGIIQRALVRRNVSVFLPFSK</sequence>
<comment type="caution">
    <text evidence="8">The sequence shown here is derived from an EMBL/GenBank/DDBJ whole genome shotgun (WGS) entry which is preliminary data.</text>
</comment>
<accession>A0A6V7HHU3</accession>
<dbReference type="Pfam" id="PF00970">
    <property type="entry name" value="FAD_binding_6"/>
    <property type="match status" value="1"/>
</dbReference>
<evidence type="ECO:0000256" key="5">
    <source>
        <dbReference type="PIRSR" id="PIRSR601834-1"/>
    </source>
</evidence>
<feature type="binding site" evidence="5">
    <location>
        <position position="178"/>
    </location>
    <ligand>
        <name>FAD</name>
        <dbReference type="ChEBI" id="CHEBI:57692"/>
    </ligand>
</feature>
<feature type="transmembrane region" description="Helical" evidence="6">
    <location>
        <begin position="215"/>
        <end position="234"/>
    </location>
</feature>
<feature type="binding site" evidence="5">
    <location>
        <position position="152"/>
    </location>
    <ligand>
        <name>FAD</name>
        <dbReference type="ChEBI" id="CHEBI:57692"/>
    </ligand>
</feature>
<feature type="domain" description="FAD-binding FR-type" evidence="7">
    <location>
        <begin position="100"/>
        <end position="210"/>
    </location>
</feature>
<keyword evidence="6" id="KW-0472">Membrane</keyword>
<dbReference type="OrthoDB" id="432299at2759"/>
<evidence type="ECO:0000313" key="9">
    <source>
        <dbReference type="Proteomes" id="UP000752696"/>
    </source>
</evidence>
<dbReference type="InterPro" id="IPR017938">
    <property type="entry name" value="Riboflavin_synthase-like_b-brl"/>
</dbReference>
<keyword evidence="9" id="KW-1185">Reference proteome</keyword>
<gene>
    <name evidence="8" type="ORF">MHI_LOCUS840245</name>
</gene>
<feature type="binding site" evidence="5">
    <location>
        <position position="186"/>
    </location>
    <ligand>
        <name>FAD</name>
        <dbReference type="ChEBI" id="CHEBI:57692"/>
    </ligand>
</feature>
<feature type="binding site" evidence="5">
    <location>
        <position position="228"/>
    </location>
    <ligand>
        <name>FAD</name>
        <dbReference type="ChEBI" id="CHEBI:57692"/>
    </ligand>
</feature>
<dbReference type="InterPro" id="IPR001834">
    <property type="entry name" value="CBR-like"/>
</dbReference>
<dbReference type="EMBL" id="CAJDYZ010011183">
    <property type="protein sequence ID" value="CAD1479081.1"/>
    <property type="molecule type" value="Genomic_DNA"/>
</dbReference>
<proteinExistence type="predicted"/>
<feature type="non-terminal residue" evidence="8">
    <location>
        <position position="1"/>
    </location>
</feature>
<dbReference type="AlphaFoldDB" id="A0A6V7HHU3"/>
<evidence type="ECO:0000256" key="3">
    <source>
        <dbReference type="ARBA" id="ARBA00022827"/>
    </source>
</evidence>
<dbReference type="SUPFAM" id="SSF49764">
    <property type="entry name" value="HSP20-like chaperones"/>
    <property type="match status" value="1"/>
</dbReference>
<keyword evidence="2 5" id="KW-0285">Flavoprotein</keyword>
<keyword evidence="3 5" id="KW-0274">FAD</keyword>
<dbReference type="Proteomes" id="UP000752696">
    <property type="component" value="Unassembled WGS sequence"/>
</dbReference>
<dbReference type="PRINTS" id="PR00406">
    <property type="entry name" value="CYTB5RDTASE"/>
</dbReference>
<evidence type="ECO:0000256" key="4">
    <source>
        <dbReference type="ARBA" id="ARBA00023002"/>
    </source>
</evidence>
<evidence type="ECO:0000313" key="8">
    <source>
        <dbReference type="EMBL" id="CAD1479081.1"/>
    </source>
</evidence>
<evidence type="ECO:0000256" key="2">
    <source>
        <dbReference type="ARBA" id="ARBA00022630"/>
    </source>
</evidence>
<keyword evidence="6" id="KW-0812">Transmembrane</keyword>